<evidence type="ECO:0000256" key="1">
    <source>
        <dbReference type="SAM" id="SignalP"/>
    </source>
</evidence>
<gene>
    <name evidence="2" type="ORF">HRI_001900700</name>
</gene>
<sequence>MPNSTVNQASLVIFLILSGNTFNNAEAKSYGGRRTMQKRMDSQSIIKALAGYDLSAVKNGRVWADASRISPKDQTLYMTSLLDQPPALP</sequence>
<keyword evidence="1" id="KW-0732">Signal</keyword>
<comment type="caution">
    <text evidence="2">The sequence shown here is derived from an EMBL/GenBank/DDBJ whole genome shotgun (WGS) entry which is preliminary data.</text>
</comment>
<proteinExistence type="predicted"/>
<protein>
    <submittedName>
        <fullName evidence="2">Uncharacterized protein</fullName>
    </submittedName>
</protein>
<dbReference type="AlphaFoldDB" id="A0A9W7HRM6"/>
<evidence type="ECO:0000313" key="2">
    <source>
        <dbReference type="EMBL" id="GMI82314.1"/>
    </source>
</evidence>
<accession>A0A9W7HRM6</accession>
<dbReference type="EMBL" id="BSYR01000019">
    <property type="protein sequence ID" value="GMI82314.1"/>
    <property type="molecule type" value="Genomic_DNA"/>
</dbReference>
<feature type="signal peptide" evidence="1">
    <location>
        <begin position="1"/>
        <end position="27"/>
    </location>
</feature>
<keyword evidence="3" id="KW-1185">Reference proteome</keyword>
<feature type="chain" id="PRO_5040723713" evidence="1">
    <location>
        <begin position="28"/>
        <end position="89"/>
    </location>
</feature>
<name>A0A9W7HRM6_HIBTR</name>
<dbReference type="OrthoDB" id="1406315at2759"/>
<reference evidence="2" key="1">
    <citation type="submission" date="2023-05" db="EMBL/GenBank/DDBJ databases">
        <title>Genome and transcriptome analyses reveal genes involved in the formation of fine ridges on petal epidermal cells in Hibiscus trionum.</title>
        <authorList>
            <person name="Koshimizu S."/>
            <person name="Masuda S."/>
            <person name="Ishii T."/>
            <person name="Shirasu K."/>
            <person name="Hoshino A."/>
            <person name="Arita M."/>
        </authorList>
    </citation>
    <scope>NUCLEOTIDE SEQUENCE</scope>
    <source>
        <strain evidence="2">Hamamatsu line</strain>
    </source>
</reference>
<evidence type="ECO:0000313" key="3">
    <source>
        <dbReference type="Proteomes" id="UP001165190"/>
    </source>
</evidence>
<dbReference type="Proteomes" id="UP001165190">
    <property type="component" value="Unassembled WGS sequence"/>
</dbReference>
<organism evidence="2 3">
    <name type="scientific">Hibiscus trionum</name>
    <name type="common">Flower of an hour</name>
    <dbReference type="NCBI Taxonomy" id="183268"/>
    <lineage>
        <taxon>Eukaryota</taxon>
        <taxon>Viridiplantae</taxon>
        <taxon>Streptophyta</taxon>
        <taxon>Embryophyta</taxon>
        <taxon>Tracheophyta</taxon>
        <taxon>Spermatophyta</taxon>
        <taxon>Magnoliopsida</taxon>
        <taxon>eudicotyledons</taxon>
        <taxon>Gunneridae</taxon>
        <taxon>Pentapetalae</taxon>
        <taxon>rosids</taxon>
        <taxon>malvids</taxon>
        <taxon>Malvales</taxon>
        <taxon>Malvaceae</taxon>
        <taxon>Malvoideae</taxon>
        <taxon>Hibiscus</taxon>
    </lineage>
</organism>